<protein>
    <recommendedName>
        <fullName evidence="2">Barstar (barnase inhibitor) domain-containing protein</fullName>
    </recommendedName>
</protein>
<gene>
    <name evidence="3" type="ORF">Prum_023010</name>
</gene>
<dbReference type="InterPro" id="IPR000468">
    <property type="entry name" value="Barstar"/>
</dbReference>
<reference evidence="3 4" key="1">
    <citation type="submission" date="2020-03" db="EMBL/GenBank/DDBJ databases">
        <title>Whole genome shotgun sequence of Phytohabitans rumicis NBRC 108638.</title>
        <authorList>
            <person name="Komaki H."/>
            <person name="Tamura T."/>
        </authorList>
    </citation>
    <scope>NUCLEOTIDE SEQUENCE [LARGE SCALE GENOMIC DNA]</scope>
    <source>
        <strain evidence="3 4">NBRC 108638</strain>
    </source>
</reference>
<comment type="caution">
    <text evidence="3">The sequence shown here is derived from an EMBL/GenBank/DDBJ whole genome shotgun (WGS) entry which is preliminary data.</text>
</comment>
<evidence type="ECO:0000313" key="4">
    <source>
        <dbReference type="Proteomes" id="UP000482960"/>
    </source>
</evidence>
<evidence type="ECO:0000259" key="2">
    <source>
        <dbReference type="Pfam" id="PF01337"/>
    </source>
</evidence>
<sequence length="153" mass="16625">MTTARLAVVLDGARPTGVYRWLSRAHPSAVRRELAGAGWATHLVDGRTMNGRMDLFDRCAEELAFPGWFGRTWEAFTDCLGDLSWLPGAGHVLLWEQYGVLARADAKAWRLAYQAFGQAIEARRAAGAAPLYVLLRGSGPADEPDGSGLIPTL</sequence>
<evidence type="ECO:0000256" key="1">
    <source>
        <dbReference type="ARBA" id="ARBA00006845"/>
    </source>
</evidence>
<dbReference type="Pfam" id="PF01337">
    <property type="entry name" value="Barstar"/>
    <property type="match status" value="1"/>
</dbReference>
<accession>A0A6V8L206</accession>
<reference evidence="3 4" key="2">
    <citation type="submission" date="2020-03" db="EMBL/GenBank/DDBJ databases">
        <authorList>
            <person name="Ichikawa N."/>
            <person name="Kimura A."/>
            <person name="Kitahashi Y."/>
            <person name="Uohara A."/>
        </authorList>
    </citation>
    <scope>NUCLEOTIDE SEQUENCE [LARGE SCALE GENOMIC DNA]</scope>
    <source>
        <strain evidence="3 4">NBRC 108638</strain>
    </source>
</reference>
<dbReference type="InterPro" id="IPR035905">
    <property type="entry name" value="Barstar-like_sf"/>
</dbReference>
<dbReference type="Proteomes" id="UP000482960">
    <property type="component" value="Unassembled WGS sequence"/>
</dbReference>
<keyword evidence="4" id="KW-1185">Reference proteome</keyword>
<dbReference type="Gene3D" id="3.30.370.10">
    <property type="entry name" value="Barstar-like"/>
    <property type="match status" value="1"/>
</dbReference>
<feature type="domain" description="Barstar (barnase inhibitor)" evidence="2">
    <location>
        <begin position="40"/>
        <end position="125"/>
    </location>
</feature>
<organism evidence="3 4">
    <name type="scientific">Phytohabitans rumicis</name>
    <dbReference type="NCBI Taxonomy" id="1076125"/>
    <lineage>
        <taxon>Bacteria</taxon>
        <taxon>Bacillati</taxon>
        <taxon>Actinomycetota</taxon>
        <taxon>Actinomycetes</taxon>
        <taxon>Micromonosporales</taxon>
        <taxon>Micromonosporaceae</taxon>
    </lineage>
</organism>
<dbReference type="EMBL" id="BLPG01000001">
    <property type="protein sequence ID" value="GFJ88659.1"/>
    <property type="molecule type" value="Genomic_DNA"/>
</dbReference>
<dbReference type="RefSeq" id="WP_218577201.1">
    <property type="nucleotide sequence ID" value="NZ_BAABJB010000015.1"/>
</dbReference>
<dbReference type="AlphaFoldDB" id="A0A6V8L206"/>
<proteinExistence type="inferred from homology"/>
<evidence type="ECO:0000313" key="3">
    <source>
        <dbReference type="EMBL" id="GFJ88659.1"/>
    </source>
</evidence>
<name>A0A6V8L206_9ACTN</name>
<comment type="similarity">
    <text evidence="1">Belongs to the barstar family.</text>
</comment>
<dbReference type="SUPFAM" id="SSF52038">
    <property type="entry name" value="Barstar-related"/>
    <property type="match status" value="1"/>
</dbReference>